<dbReference type="PATRIC" id="fig|1125411.7.peg.989"/>
<dbReference type="Proteomes" id="UP000068905">
    <property type="component" value="Chromosome"/>
</dbReference>
<sequence length="215" mass="25136">MIKIITCPLCQSKNHSLIHKDRHREYLSCSDCRFVFVPKSFHLSEADEKLRYDTHNNDPSDNRYRQFLSQLAEPLLQKIPEKSYGLDFGSGPGPTLSLMLEEKKHHVELYDKFYASNQGVFIKKFDFITATEVVEHLRSPMLEFKRLTSTLRAGGYIALMTHLLTEETDFSNWYYKNDPSHIGFFNKQSLAYLAKELKLELDIYSERVIFLKKLG</sequence>
<proteinExistence type="predicted"/>
<dbReference type="GO" id="GO:0008168">
    <property type="term" value="F:methyltransferase activity"/>
    <property type="evidence" value="ECO:0007669"/>
    <property type="project" value="UniProtKB-KW"/>
</dbReference>
<dbReference type="Gene3D" id="3.40.50.150">
    <property type="entry name" value="Vaccinia Virus protein VP39"/>
    <property type="match status" value="1"/>
</dbReference>
<dbReference type="AlphaFoldDB" id="A0A0M5KRU0"/>
<gene>
    <name evidence="1" type="ORF">W908_05020</name>
</gene>
<dbReference type="KEGG" id="tsn:W908_05020"/>
<accession>A0A0M5KRU0</accession>
<dbReference type="InterPro" id="IPR029063">
    <property type="entry name" value="SAM-dependent_MTases_sf"/>
</dbReference>
<keyword evidence="1" id="KW-0808">Transferase</keyword>
<evidence type="ECO:0000313" key="1">
    <source>
        <dbReference type="EMBL" id="ALE01966.1"/>
    </source>
</evidence>
<dbReference type="Pfam" id="PF13489">
    <property type="entry name" value="Methyltransf_23"/>
    <property type="match status" value="1"/>
</dbReference>
<keyword evidence="1" id="KW-0489">Methyltransferase</keyword>
<dbReference type="STRING" id="1125411.W908_05020"/>
<dbReference type="RefSeq" id="WP_053820180.1">
    <property type="nucleotide sequence ID" value="NZ_CP006911.1"/>
</dbReference>
<dbReference type="EMBL" id="CP006911">
    <property type="protein sequence ID" value="ALE01966.1"/>
    <property type="molecule type" value="Genomic_DNA"/>
</dbReference>
<dbReference type="OrthoDB" id="9791944at2"/>
<name>A0A0M5KRU0_9GAMM</name>
<protein>
    <submittedName>
        <fullName evidence="1">2-polyprenyl-3-methyl-5-hydroxy-6-metoxy-1, 4-benzoquinol methylase</fullName>
    </submittedName>
</protein>
<evidence type="ECO:0000313" key="2">
    <source>
        <dbReference type="Proteomes" id="UP000068905"/>
    </source>
</evidence>
<dbReference type="GO" id="GO:0032259">
    <property type="term" value="P:methylation"/>
    <property type="evidence" value="ECO:0007669"/>
    <property type="project" value="UniProtKB-KW"/>
</dbReference>
<reference evidence="1 2" key="1">
    <citation type="journal article" date="2015" name="Genome Announc.">
        <title>Genome Sequence of 'Candidatus Thioglobus singularis' Strain PS1, a Mixotroph from the SUP05 Clade of Marine Gammaproteobacteria.</title>
        <authorList>
            <person name="Marshall K.T."/>
            <person name="Morris R.M."/>
        </authorList>
    </citation>
    <scope>NUCLEOTIDE SEQUENCE [LARGE SCALE GENOMIC DNA]</scope>
    <source>
        <strain evidence="1 2">PS1</strain>
    </source>
</reference>
<organism evidence="1 2">
    <name type="scientific">Candidatus Pseudothioglobus singularis PS1</name>
    <dbReference type="NCBI Taxonomy" id="1125411"/>
    <lineage>
        <taxon>Bacteria</taxon>
        <taxon>Pseudomonadati</taxon>
        <taxon>Pseudomonadota</taxon>
        <taxon>Gammaproteobacteria</taxon>
        <taxon>Candidatus Pseudothioglobaceae</taxon>
        <taxon>Candidatus Pseudothioglobus</taxon>
    </lineage>
</organism>
<keyword evidence="2" id="KW-1185">Reference proteome</keyword>
<dbReference type="SUPFAM" id="SSF53335">
    <property type="entry name" value="S-adenosyl-L-methionine-dependent methyltransferases"/>
    <property type="match status" value="1"/>
</dbReference>